<dbReference type="InterPro" id="IPR012347">
    <property type="entry name" value="Ferritin-like"/>
</dbReference>
<dbReference type="AlphaFoldDB" id="A0A031WCJ7"/>
<comment type="similarity">
    <text evidence="1">Belongs to the manganese catalase family.</text>
</comment>
<dbReference type="SUPFAM" id="SSF47240">
    <property type="entry name" value="Ferritin-like"/>
    <property type="match status" value="1"/>
</dbReference>
<evidence type="ECO:0000313" key="4">
    <source>
        <dbReference type="EMBL" id="CDS83886.1"/>
    </source>
</evidence>
<dbReference type="GeneID" id="66353096"/>
<dbReference type="InterPro" id="IPR039377">
    <property type="entry name" value="Mn_catalase_dom"/>
</dbReference>
<dbReference type="EC" id="1.11.1.6" evidence="5 8"/>
<keyword evidence="4" id="KW-0946">Virion</keyword>
<keyword evidence="2" id="KW-0479">Metal-binding</keyword>
<evidence type="ECO:0000313" key="6">
    <source>
        <dbReference type="EMBL" id="CDT81128.1"/>
    </source>
</evidence>
<dbReference type="EMBL" id="DAEPXK010000055">
    <property type="protein sequence ID" value="HBH1543978.1"/>
    <property type="molecule type" value="Genomic_DNA"/>
</dbReference>
<proteinExistence type="inferred from homology"/>
<evidence type="ECO:0000256" key="3">
    <source>
        <dbReference type="PIRSR" id="PIRSR607760-2"/>
    </source>
</evidence>
<name>A0A031WCJ7_CLODI</name>
<evidence type="ECO:0000313" key="10">
    <source>
        <dbReference type="Proteomes" id="UP000189137"/>
    </source>
</evidence>
<dbReference type="GO" id="GO:0046872">
    <property type="term" value="F:metal ion binding"/>
    <property type="evidence" value="ECO:0007669"/>
    <property type="project" value="UniProtKB-KW"/>
</dbReference>
<dbReference type="RefSeq" id="WP_003438889.1">
    <property type="nucleotide sequence ID" value="NZ_AP031492.1"/>
</dbReference>
<dbReference type="PATRIC" id="fig|1496.1373.peg.94"/>
<keyword evidence="2" id="KW-0464">Manganese</keyword>
<protein>
    <submittedName>
        <fullName evidence="5">Component of the inner spore coat</fullName>
    </submittedName>
    <submittedName>
        <fullName evidence="7">Manganese catalase family protein</fullName>
    </submittedName>
    <submittedName>
        <fullName evidence="8">Probable manganese catalase</fullName>
        <ecNumber evidence="5 8">1.11.1.6</ecNumber>
    </submittedName>
    <submittedName>
        <fullName evidence="4 6">Spore-coat protein</fullName>
    </submittedName>
</protein>
<dbReference type="EMBL" id="CAADAN010000025">
    <property type="protein sequence ID" value="VFD36505.1"/>
    <property type="molecule type" value="Genomic_DNA"/>
</dbReference>
<gene>
    <name evidence="5" type="primary">cotJC</name>
    <name evidence="4" type="synonym">cotCB</name>
    <name evidence="9" type="synonym">cotJC1</name>
    <name evidence="8" type="synonym">ydbD_3</name>
    <name evidence="6" type="ORF">BN1095_810011</name>
    <name evidence="4" type="ORF">BN1096_250011</name>
    <name evidence="5" type="ORF">BN1097_240011</name>
    <name evidence="7" type="ORF">KRM00_003516</name>
    <name evidence="9" type="ORF">SAMEA1402399_04000</name>
    <name evidence="8" type="ORF">SAMEA3375112_04199</name>
</gene>
<organism evidence="5">
    <name type="scientific">Clostridioides difficile</name>
    <name type="common">Peptoclostridium difficile</name>
    <dbReference type="NCBI Taxonomy" id="1496"/>
    <lineage>
        <taxon>Bacteria</taxon>
        <taxon>Bacillati</taxon>
        <taxon>Bacillota</taxon>
        <taxon>Clostridia</taxon>
        <taxon>Peptostreptococcales</taxon>
        <taxon>Peptostreptococcaceae</taxon>
        <taxon>Clostridioides</taxon>
    </lineage>
</organism>
<feature type="binding site" evidence="2">
    <location>
        <position position="35"/>
    </location>
    <ligand>
        <name>Mn(2+)</name>
        <dbReference type="ChEBI" id="CHEBI:29035"/>
        <label>1</label>
    </ligand>
</feature>
<evidence type="ECO:0000313" key="11">
    <source>
        <dbReference type="Proteomes" id="UP000411588"/>
    </source>
</evidence>
<reference evidence="5" key="1">
    <citation type="submission" date="2014-07" db="EMBL/GenBank/DDBJ databases">
        <authorList>
            <person name="Monot Marc"/>
        </authorList>
    </citation>
    <scope>NUCLEOTIDE SEQUENCE</scope>
    <source>
        <strain evidence="6">7032989</strain>
        <strain evidence="5">7032994</strain>
    </source>
</reference>
<dbReference type="CDD" id="cd01051">
    <property type="entry name" value="Mn_catalase"/>
    <property type="match status" value="1"/>
</dbReference>
<evidence type="ECO:0000313" key="7">
    <source>
        <dbReference type="EMBL" id="HBH1543978.1"/>
    </source>
</evidence>
<dbReference type="EMBL" id="FUPS01000028">
    <property type="protein sequence ID" value="SJT29639.1"/>
    <property type="molecule type" value="Genomic_DNA"/>
</dbReference>
<comment type="cofactor">
    <cofactor evidence="3">
        <name>Ca(2+)</name>
        <dbReference type="ChEBI" id="CHEBI:29108"/>
    </cofactor>
    <text evidence="3">Binds 1 Ca(2+) ion per subunit.</text>
</comment>
<keyword evidence="3" id="KW-0106">Calcium</keyword>
<reference evidence="7" key="3">
    <citation type="journal article" date="2018" name="Genome Biol.">
        <title>SKESA: strategic k-mer extension for scrupulous assemblies.</title>
        <authorList>
            <person name="Souvorov A."/>
            <person name="Agarwala R."/>
            <person name="Lipman D.J."/>
        </authorList>
    </citation>
    <scope>NUCLEOTIDE SEQUENCE</scope>
    <source>
        <strain evidence="7">HN1000</strain>
    </source>
</reference>
<dbReference type="Proteomes" id="UP000411588">
    <property type="component" value="Unassembled WGS sequence"/>
</dbReference>
<feature type="binding site" evidence="2">
    <location>
        <position position="169"/>
    </location>
    <ligand>
        <name>Mn(2+)</name>
        <dbReference type="ChEBI" id="CHEBI:29035"/>
        <label>1</label>
    </ligand>
</feature>
<dbReference type="EMBL" id="LK932359">
    <property type="protein sequence ID" value="CDS83994.1"/>
    <property type="molecule type" value="Genomic_DNA"/>
</dbReference>
<dbReference type="InterPro" id="IPR009078">
    <property type="entry name" value="Ferritin-like_SF"/>
</dbReference>
<reference evidence="8 10" key="2">
    <citation type="submission" date="2017-02" db="EMBL/GenBank/DDBJ databases">
        <authorList>
            <consortium name="Pathogen Informatics"/>
        </authorList>
    </citation>
    <scope>NUCLEOTIDE SEQUENCE [LARGE SCALE GENOMIC DNA]</scope>
    <source>
        <strain evidence="9">Clo34</strain>
        <strain evidence="11">clo34</strain>
        <strain evidence="8 10">VRECD0157</strain>
    </source>
</reference>
<evidence type="ECO:0000313" key="5">
    <source>
        <dbReference type="EMBL" id="CDS83994.1"/>
    </source>
</evidence>
<evidence type="ECO:0000313" key="9">
    <source>
        <dbReference type="EMBL" id="VFD36505.1"/>
    </source>
</evidence>
<dbReference type="KEGG" id="pdf:CD630DERM_05980"/>
<comment type="cofactor">
    <cofactor evidence="2">
        <name>Mn(2+)</name>
        <dbReference type="ChEBI" id="CHEBI:29035"/>
    </cofactor>
    <text evidence="2">Binds 2 manganese ions per subunit.</text>
</comment>
<evidence type="ECO:0000313" key="8">
    <source>
        <dbReference type="EMBL" id="SJT29639.1"/>
    </source>
</evidence>
<feature type="binding site" evidence="2">
    <location>
        <position position="136"/>
    </location>
    <ligand>
        <name>Mn(2+)</name>
        <dbReference type="ChEBI" id="CHEBI:29035"/>
        <label>1</label>
    </ligand>
</feature>
<evidence type="ECO:0000256" key="1">
    <source>
        <dbReference type="ARBA" id="ARBA00007644"/>
    </source>
</evidence>
<dbReference type="Pfam" id="PF05067">
    <property type="entry name" value="Mn_catalase"/>
    <property type="match status" value="1"/>
</dbReference>
<keyword evidence="5" id="KW-0560">Oxidoreductase</keyword>
<sequence length="190" mass="21476">MWIYQKTLEHPVNIRQADPRMAKYIMTQLGGPNGELAAATRYLQQRYTMPTGKSRALLTDIGTEEMAHVEIISSVLYQLIGNCTPEELKAAGLGSNYANFGHGLQPVDSNGVNFTTSYINVFGDSVTDLHEDMAAEQKALATYYQLINLTDDPDLKDILRFLGEREVVHYQRFGEALMDVYEFTECKHQF</sequence>
<dbReference type="EMBL" id="LK932475">
    <property type="protein sequence ID" value="CDS83886.1"/>
    <property type="molecule type" value="Genomic_DNA"/>
</dbReference>
<dbReference type="Proteomes" id="UP000878956">
    <property type="component" value="Unassembled WGS sequence"/>
</dbReference>
<evidence type="ECO:0000256" key="2">
    <source>
        <dbReference type="PIRSR" id="PIRSR607760-1"/>
    </source>
</evidence>
<dbReference type="GO" id="GO:0004096">
    <property type="term" value="F:catalase activity"/>
    <property type="evidence" value="ECO:0007669"/>
    <property type="project" value="UniProtKB-EC"/>
</dbReference>
<dbReference type="Gene3D" id="1.20.1260.10">
    <property type="match status" value="1"/>
</dbReference>
<keyword evidence="5" id="KW-0575">Peroxidase</keyword>
<feature type="binding site" evidence="2">
    <location>
        <position position="65"/>
    </location>
    <ligand>
        <name>Mn(2+)</name>
        <dbReference type="ChEBI" id="CHEBI:29035"/>
        <label>1</label>
    </ligand>
</feature>
<dbReference type="Proteomes" id="UP000189137">
    <property type="component" value="Unassembled WGS sequence"/>
</dbReference>
<dbReference type="EMBL" id="LK933525">
    <property type="protein sequence ID" value="CDT81128.1"/>
    <property type="molecule type" value="Genomic_DNA"/>
</dbReference>
<dbReference type="InterPro" id="IPR007760">
    <property type="entry name" value="Mn_catalase"/>
</dbReference>
<keyword evidence="4" id="KW-0167">Capsid protein</keyword>
<feature type="binding site" evidence="2">
    <location>
        <position position="68"/>
    </location>
    <ligand>
        <name>Mn(2+)</name>
        <dbReference type="ChEBI" id="CHEBI:29035"/>
        <label>1</label>
    </ligand>
</feature>
<accession>A0A031WCJ7</accession>
<feature type="binding site" evidence="3">
    <location>
        <position position="60"/>
    </location>
    <ligand>
        <name>Ca(2+)</name>
        <dbReference type="ChEBI" id="CHEBI:29108"/>
    </ligand>
</feature>
<reference evidence="7" key="4">
    <citation type="submission" date="2021-06" db="EMBL/GenBank/DDBJ databases">
        <authorList>
            <consortium name="NCBI Pathogen Detection Project"/>
        </authorList>
    </citation>
    <scope>NUCLEOTIDE SEQUENCE</scope>
    <source>
        <strain evidence="7">HN1000</strain>
    </source>
</reference>